<evidence type="ECO:0000313" key="3">
    <source>
        <dbReference type="Proteomes" id="UP001317705"/>
    </source>
</evidence>
<dbReference type="EMBL" id="AP027151">
    <property type="protein sequence ID" value="BDV41864.1"/>
    <property type="molecule type" value="Genomic_DNA"/>
</dbReference>
<dbReference type="Proteomes" id="UP001317705">
    <property type="component" value="Chromosome"/>
</dbReference>
<gene>
    <name evidence="2" type="ORF">GURASL_07870</name>
</gene>
<name>A0ABM8EIS0_9BACT</name>
<evidence type="ECO:0000256" key="1">
    <source>
        <dbReference type="SAM" id="MobiDB-lite"/>
    </source>
</evidence>
<organism evidence="2 3">
    <name type="scientific">Geotalea uraniireducens</name>
    <dbReference type="NCBI Taxonomy" id="351604"/>
    <lineage>
        <taxon>Bacteria</taxon>
        <taxon>Pseudomonadati</taxon>
        <taxon>Thermodesulfobacteriota</taxon>
        <taxon>Desulfuromonadia</taxon>
        <taxon>Geobacterales</taxon>
        <taxon>Geobacteraceae</taxon>
        <taxon>Geotalea</taxon>
    </lineage>
</organism>
<sequence>MIVSKEVGTYEVLMISGYSNANQIGFVYFYEPSGAYIGYAGIIKSGAPLPGNVQWPNGILNIYFPDAQFGPMLDTLRNERPVYVKYNTDLKWGSVGTGKEPVGEQEPPATP</sequence>
<feature type="region of interest" description="Disordered" evidence="1">
    <location>
        <begin position="92"/>
        <end position="111"/>
    </location>
</feature>
<dbReference type="RefSeq" id="WP_282001964.1">
    <property type="nucleotide sequence ID" value="NZ_AP027151.1"/>
</dbReference>
<proteinExistence type="predicted"/>
<protein>
    <submittedName>
        <fullName evidence="2">Uncharacterized protein</fullName>
    </submittedName>
</protein>
<accession>A0ABM8EIS0</accession>
<keyword evidence="3" id="KW-1185">Reference proteome</keyword>
<evidence type="ECO:0000313" key="2">
    <source>
        <dbReference type="EMBL" id="BDV41864.1"/>
    </source>
</evidence>
<reference evidence="2 3" key="1">
    <citation type="submission" date="2022-12" db="EMBL/GenBank/DDBJ databases">
        <title>Polyphasic characterization of Geotalea uranireducens NIT-SL11 newly isolated from a complex of sewage sludge and microbially reduced graphene oxide.</title>
        <authorList>
            <person name="Xie L."/>
            <person name="Yoshida N."/>
            <person name="Meng L."/>
        </authorList>
    </citation>
    <scope>NUCLEOTIDE SEQUENCE [LARGE SCALE GENOMIC DNA]</scope>
    <source>
        <strain evidence="2 3">NIT-SL11</strain>
    </source>
</reference>